<dbReference type="OrthoDB" id="6791791at2759"/>
<name>A0A9N9X9Y5_DIABA</name>
<dbReference type="Proteomes" id="UP001153709">
    <property type="component" value="Chromosome 3"/>
</dbReference>
<protein>
    <submittedName>
        <fullName evidence="1">Uncharacterized protein</fullName>
    </submittedName>
</protein>
<dbReference type="AlphaFoldDB" id="A0A9N9X9Y5"/>
<gene>
    <name evidence="1" type="ORF">DIABBA_LOCUS4486</name>
</gene>
<evidence type="ECO:0000313" key="2">
    <source>
        <dbReference type="Proteomes" id="UP001153709"/>
    </source>
</evidence>
<keyword evidence="2" id="KW-1185">Reference proteome</keyword>
<organism evidence="1 2">
    <name type="scientific">Diabrotica balteata</name>
    <name type="common">Banded cucumber beetle</name>
    <dbReference type="NCBI Taxonomy" id="107213"/>
    <lineage>
        <taxon>Eukaryota</taxon>
        <taxon>Metazoa</taxon>
        <taxon>Ecdysozoa</taxon>
        <taxon>Arthropoda</taxon>
        <taxon>Hexapoda</taxon>
        <taxon>Insecta</taxon>
        <taxon>Pterygota</taxon>
        <taxon>Neoptera</taxon>
        <taxon>Endopterygota</taxon>
        <taxon>Coleoptera</taxon>
        <taxon>Polyphaga</taxon>
        <taxon>Cucujiformia</taxon>
        <taxon>Chrysomeloidea</taxon>
        <taxon>Chrysomelidae</taxon>
        <taxon>Galerucinae</taxon>
        <taxon>Diabroticina</taxon>
        <taxon>Diabroticites</taxon>
        <taxon>Diabrotica</taxon>
    </lineage>
</organism>
<proteinExistence type="predicted"/>
<accession>A0A9N9X9Y5</accession>
<sequence>MEVKQEIGVKEETCKIEVEYNELDDFKCEIQEESNIQSIHDTYKCLNLNKRSINTAIEQHGNKINTFEENQKIEKG</sequence>
<dbReference type="EMBL" id="OU898278">
    <property type="protein sequence ID" value="CAG9830830.1"/>
    <property type="molecule type" value="Genomic_DNA"/>
</dbReference>
<evidence type="ECO:0000313" key="1">
    <source>
        <dbReference type="EMBL" id="CAG9830830.1"/>
    </source>
</evidence>
<reference evidence="1" key="1">
    <citation type="submission" date="2022-01" db="EMBL/GenBank/DDBJ databases">
        <authorList>
            <person name="King R."/>
        </authorList>
    </citation>
    <scope>NUCLEOTIDE SEQUENCE</scope>
</reference>